<accession>A0ABD5T8R8</accession>
<keyword evidence="2" id="KW-1185">Reference proteome</keyword>
<organism evidence="1 2">
    <name type="scientific">Halorubrum pallidum</name>
    <dbReference type="NCBI Taxonomy" id="1526114"/>
    <lineage>
        <taxon>Archaea</taxon>
        <taxon>Methanobacteriati</taxon>
        <taxon>Methanobacteriota</taxon>
        <taxon>Stenosarchaea group</taxon>
        <taxon>Halobacteria</taxon>
        <taxon>Halobacteriales</taxon>
        <taxon>Haloferacaceae</taxon>
        <taxon>Halorubrum</taxon>
    </lineage>
</organism>
<dbReference type="AlphaFoldDB" id="A0ABD5T8R8"/>
<comment type="caution">
    <text evidence="1">The sequence shown here is derived from an EMBL/GenBank/DDBJ whole genome shotgun (WGS) entry which is preliminary data.</text>
</comment>
<reference evidence="1 2" key="1">
    <citation type="journal article" date="2019" name="Int. J. Syst. Evol. Microbiol.">
        <title>The Global Catalogue of Microorganisms (GCM) 10K type strain sequencing project: providing services to taxonomists for standard genome sequencing and annotation.</title>
        <authorList>
            <consortium name="The Broad Institute Genomics Platform"/>
            <consortium name="The Broad Institute Genome Sequencing Center for Infectious Disease"/>
            <person name="Wu L."/>
            <person name="Ma J."/>
        </authorList>
    </citation>
    <scope>NUCLEOTIDE SEQUENCE [LARGE SCALE GENOMIC DNA]</scope>
    <source>
        <strain evidence="1 2">PJ61</strain>
    </source>
</reference>
<proteinExistence type="predicted"/>
<dbReference type="EMBL" id="JBHSWT010000671">
    <property type="protein sequence ID" value="MFC6772167.1"/>
    <property type="molecule type" value="Genomic_DNA"/>
</dbReference>
<evidence type="ECO:0000313" key="2">
    <source>
        <dbReference type="Proteomes" id="UP001596274"/>
    </source>
</evidence>
<name>A0ABD5T8R8_9EURY</name>
<protein>
    <submittedName>
        <fullName evidence="1">Class IV adenylate cyclase</fullName>
    </submittedName>
</protein>
<gene>
    <name evidence="1" type="ORF">ACFQDD_11685</name>
</gene>
<evidence type="ECO:0000313" key="1">
    <source>
        <dbReference type="EMBL" id="MFC6772167.1"/>
    </source>
</evidence>
<feature type="non-terminal residue" evidence="1">
    <location>
        <position position="35"/>
    </location>
</feature>
<dbReference type="Proteomes" id="UP001596274">
    <property type="component" value="Unassembled WGS sequence"/>
</dbReference>
<sequence>MYEVEIKVPADVDTVRERLRRADADRVDARRQRDV</sequence>